<keyword evidence="3" id="KW-1185">Reference proteome</keyword>
<feature type="region of interest" description="Disordered" evidence="1">
    <location>
        <begin position="51"/>
        <end position="189"/>
    </location>
</feature>
<dbReference type="Proteomes" id="UP000005239">
    <property type="component" value="Unassembled WGS sequence"/>
</dbReference>
<reference evidence="3" key="1">
    <citation type="journal article" date="2008" name="Nat. Genet.">
        <title>The Pristionchus pacificus genome provides a unique perspective on nematode lifestyle and parasitism.</title>
        <authorList>
            <person name="Dieterich C."/>
            <person name="Clifton S.W."/>
            <person name="Schuster L.N."/>
            <person name="Chinwalla A."/>
            <person name="Delehaunty K."/>
            <person name="Dinkelacker I."/>
            <person name="Fulton L."/>
            <person name="Fulton R."/>
            <person name="Godfrey J."/>
            <person name="Minx P."/>
            <person name="Mitreva M."/>
            <person name="Roeseler W."/>
            <person name="Tian H."/>
            <person name="Witte H."/>
            <person name="Yang S.P."/>
            <person name="Wilson R.K."/>
            <person name="Sommer R.J."/>
        </authorList>
    </citation>
    <scope>NUCLEOTIDE SEQUENCE [LARGE SCALE GENOMIC DNA]</scope>
    <source>
        <strain evidence="3">PS312</strain>
    </source>
</reference>
<dbReference type="EnsemblMetazoa" id="PPA38909.1">
    <property type="protein sequence ID" value="PPA38909.1"/>
    <property type="gene ID" value="WBGene00277278"/>
</dbReference>
<dbReference type="AlphaFoldDB" id="A0A2A6BCE2"/>
<feature type="compositionally biased region" description="Low complexity" evidence="1">
    <location>
        <begin position="125"/>
        <end position="134"/>
    </location>
</feature>
<feature type="compositionally biased region" description="Acidic residues" evidence="1">
    <location>
        <begin position="71"/>
        <end position="80"/>
    </location>
</feature>
<feature type="compositionally biased region" description="Low complexity" evidence="1">
    <location>
        <begin position="163"/>
        <end position="188"/>
    </location>
</feature>
<sequence length="479" mass="52206">MLFCLVRVPTGLYVVPEWGAGGLKTGPGAVGGDVSIDDEMGIRRRGVVIANGTKKDMQRDKAGMEGRDTADDFDDADDDAGTSTRRIRVTRSMSNSSSALGSPSPRRARRASPCAATRRPDTPRTTKATSSRGSNGRGRGRGSASRVNAGPRPVIPPTPITPMQPISVLPSGSSTSISSGSFSTSPLSMAPPPGISLIPSLPPAHPVSSSDPVVSHLLTEVSRLSQTVSTMMNMLNNMFICWNPLILQAANKATAVQSEIHGTKDKLDDVAKSLEKVEIEVNKLAANTASRPKFQYAPYSTKESIDEMGGGQQWTFEQSERGGPLLKCPLLSCPPPDEIDIAQSITKFTSKVERVVYNKNDREDFNDLYKNYKDKANKGKAKWMVECILNRRMVSGGCDVEGTKSTIVRQLNENAGRRRRELETTVKKNEKSLHIKSKRAYDRGVGQVMDGRMELSEDDEGRGDEMNHRESDDEIDIEH</sequence>
<evidence type="ECO:0000256" key="1">
    <source>
        <dbReference type="SAM" id="MobiDB-lite"/>
    </source>
</evidence>
<protein>
    <submittedName>
        <fullName evidence="2">Uncharacterized protein</fullName>
    </submittedName>
</protein>
<feature type="compositionally biased region" description="Basic and acidic residues" evidence="1">
    <location>
        <begin position="53"/>
        <end position="70"/>
    </location>
</feature>
<feature type="compositionally biased region" description="Pro residues" evidence="1">
    <location>
        <begin position="153"/>
        <end position="162"/>
    </location>
</feature>
<proteinExistence type="predicted"/>
<accession>A0A2A6BCE2</accession>
<evidence type="ECO:0000313" key="3">
    <source>
        <dbReference type="Proteomes" id="UP000005239"/>
    </source>
</evidence>
<reference evidence="2" key="2">
    <citation type="submission" date="2022-06" db="UniProtKB">
        <authorList>
            <consortium name="EnsemblMetazoa"/>
        </authorList>
    </citation>
    <scope>IDENTIFICATION</scope>
    <source>
        <strain evidence="2">PS312</strain>
    </source>
</reference>
<name>A0A2A6BCE2_PRIPA</name>
<feature type="compositionally biased region" description="Low complexity" evidence="1">
    <location>
        <begin position="91"/>
        <end position="117"/>
    </location>
</feature>
<accession>A0A8R1UWS6</accession>
<organism evidence="2 3">
    <name type="scientific">Pristionchus pacificus</name>
    <name type="common">Parasitic nematode worm</name>
    <dbReference type="NCBI Taxonomy" id="54126"/>
    <lineage>
        <taxon>Eukaryota</taxon>
        <taxon>Metazoa</taxon>
        <taxon>Ecdysozoa</taxon>
        <taxon>Nematoda</taxon>
        <taxon>Chromadorea</taxon>
        <taxon>Rhabditida</taxon>
        <taxon>Rhabditina</taxon>
        <taxon>Diplogasteromorpha</taxon>
        <taxon>Diplogasteroidea</taxon>
        <taxon>Neodiplogasteridae</taxon>
        <taxon>Pristionchus</taxon>
    </lineage>
</organism>
<feature type="region of interest" description="Disordered" evidence="1">
    <location>
        <begin position="446"/>
        <end position="479"/>
    </location>
</feature>
<gene>
    <name evidence="2" type="primary">WBGene00277278</name>
</gene>
<evidence type="ECO:0000313" key="2">
    <source>
        <dbReference type="EnsemblMetazoa" id="PPA38909.1"/>
    </source>
</evidence>